<dbReference type="Proteomes" id="UP000302218">
    <property type="component" value="Chromosome"/>
</dbReference>
<dbReference type="KEGG" id="nvr:FEJ81_09290"/>
<dbReference type="Pfam" id="PF20127">
    <property type="entry name" value="DUF6517"/>
    <property type="match status" value="1"/>
</dbReference>
<protein>
    <submittedName>
        <fullName evidence="1">Uncharacterized protein</fullName>
    </submittedName>
</protein>
<name>A0A4P8WKB6_9EURY</name>
<dbReference type="AlphaFoldDB" id="A0A4P8WKB6"/>
<dbReference type="InterPro" id="IPR045396">
    <property type="entry name" value="DUF6517"/>
</dbReference>
<dbReference type="PROSITE" id="PS51257">
    <property type="entry name" value="PROKAR_LIPOPROTEIN"/>
    <property type="match status" value="1"/>
</dbReference>
<dbReference type="GeneID" id="40265465"/>
<gene>
    <name evidence="1" type="ORF">FEJ81_09290</name>
</gene>
<dbReference type="OrthoDB" id="205286at2157"/>
<organism evidence="1 2">
    <name type="scientific">Natrinema versiforme</name>
    <dbReference type="NCBI Taxonomy" id="88724"/>
    <lineage>
        <taxon>Archaea</taxon>
        <taxon>Methanobacteriati</taxon>
        <taxon>Methanobacteriota</taxon>
        <taxon>Stenosarchaea group</taxon>
        <taxon>Halobacteria</taxon>
        <taxon>Halobacteriales</taxon>
        <taxon>Natrialbaceae</taxon>
        <taxon>Natrinema</taxon>
    </lineage>
</organism>
<sequence>MTTSRRSLLAAGATGTLALTAGCLDFVLGNGPLEFSSDRVAPTDEALEETGYDEKEVTEETIDRTVELPAGIERDVEASIWTSVYSKQLEYKGQEREGSAFAAVSIPGMEVAGRSVNPLDDMSNEELLAEFLNQIDGGEIRNIQHEESFELPILDEQRETDVFMGESDLAGEPIDIEIKITSFTHEDDLLVLLGTLPKMNTKESANVEVLMESVEHPFDS</sequence>
<reference evidence="2" key="1">
    <citation type="submission" date="2019-05" db="EMBL/GenBank/DDBJ databases">
        <title>Genome sequence and methylation pattern of the halophilic Archaeon Natrinema versiforme BOL5-4.</title>
        <authorList>
            <person name="DasSarma P."/>
            <person name="Anton B.P."/>
            <person name="DasSarma S.L."/>
            <person name="Martinez F.L."/>
            <person name="Guzman D."/>
            <person name="Roberts R.J."/>
            <person name="DasSarma S."/>
        </authorList>
    </citation>
    <scope>NUCLEOTIDE SEQUENCE [LARGE SCALE GENOMIC DNA]</scope>
    <source>
        <strain evidence="2">BOL5-4</strain>
    </source>
</reference>
<accession>A0A4P8WKB6</accession>
<dbReference type="RefSeq" id="WP_138245027.1">
    <property type="nucleotide sequence ID" value="NZ_CP040330.1"/>
</dbReference>
<evidence type="ECO:0000313" key="2">
    <source>
        <dbReference type="Proteomes" id="UP000302218"/>
    </source>
</evidence>
<evidence type="ECO:0000313" key="1">
    <source>
        <dbReference type="EMBL" id="QCS42543.1"/>
    </source>
</evidence>
<proteinExistence type="predicted"/>
<dbReference type="EMBL" id="CP040330">
    <property type="protein sequence ID" value="QCS42543.1"/>
    <property type="molecule type" value="Genomic_DNA"/>
</dbReference>